<accession>A0A4Z0ZXW6</accession>
<keyword evidence="2" id="KW-1185">Reference proteome</keyword>
<dbReference type="Proteomes" id="UP000297567">
    <property type="component" value="Unassembled WGS sequence"/>
</dbReference>
<sequence>MKEIILPKYVFDELFDFIEAISFETDEHDSVVFDFAYVENYSPVALVAIICRVKYLQSIKAKVYFRNHDSFRALTYFQRMNFFSICNLNMDEKFKRHDSNGNFQEIQEFGRLGGSVEKLSEGIALCCIPESERWKIDDYEENSEIYDLVVYAVSELINNVFQHSGSNGYISAQVYRKGELVRLGIAD</sequence>
<proteinExistence type="predicted"/>
<evidence type="ECO:0000313" key="2">
    <source>
        <dbReference type="Proteomes" id="UP000297567"/>
    </source>
</evidence>
<gene>
    <name evidence="1" type="ORF">EHQ62_16915</name>
</gene>
<name>A0A4Z0ZXW6_9LEPT</name>
<evidence type="ECO:0000313" key="1">
    <source>
        <dbReference type="EMBL" id="TGL58578.1"/>
    </source>
</evidence>
<dbReference type="AlphaFoldDB" id="A0A4Z0ZXW6"/>
<organism evidence="1 2">
    <name type="scientific">Leptospira jelokensis</name>
    <dbReference type="NCBI Taxonomy" id="2484931"/>
    <lineage>
        <taxon>Bacteria</taxon>
        <taxon>Pseudomonadati</taxon>
        <taxon>Spirochaetota</taxon>
        <taxon>Spirochaetia</taxon>
        <taxon>Leptospirales</taxon>
        <taxon>Leptospiraceae</taxon>
        <taxon>Leptospira</taxon>
    </lineage>
</organism>
<reference evidence="1" key="1">
    <citation type="journal article" date="2019" name="PLoS Negl. Trop. Dis.">
        <title>Revisiting the worldwide diversity of Leptospira species in the environment.</title>
        <authorList>
            <person name="Vincent A.T."/>
            <person name="Schiettekatte O."/>
            <person name="Bourhy P."/>
            <person name="Veyrier F.J."/>
            <person name="Picardeau M."/>
        </authorList>
    </citation>
    <scope>NUCLEOTIDE SEQUENCE [LARGE SCALE GENOMIC DNA]</scope>
    <source>
        <strain evidence="1">201702451</strain>
    </source>
</reference>
<comment type="caution">
    <text evidence="1">The sequence shown here is derived from an EMBL/GenBank/DDBJ whole genome shotgun (WGS) entry which is preliminary data.</text>
</comment>
<dbReference type="EMBL" id="RQGH01000035">
    <property type="protein sequence ID" value="TGL58578.1"/>
    <property type="molecule type" value="Genomic_DNA"/>
</dbReference>
<dbReference type="RefSeq" id="WP_135645015.1">
    <property type="nucleotide sequence ID" value="NZ_RQGH01000035.1"/>
</dbReference>
<protein>
    <submittedName>
        <fullName evidence="1">Uncharacterized protein</fullName>
    </submittedName>
</protein>